<feature type="transmembrane region" description="Helical" evidence="2">
    <location>
        <begin position="403"/>
        <end position="423"/>
    </location>
</feature>
<dbReference type="Gene3D" id="3.60.15.10">
    <property type="entry name" value="Ribonuclease Z/Hydroxyacylglutathione hydrolase-like"/>
    <property type="match status" value="1"/>
</dbReference>
<gene>
    <name evidence="3" type="ORF">FKW77_004164</name>
</gene>
<feature type="transmembrane region" description="Helical" evidence="2">
    <location>
        <begin position="435"/>
        <end position="458"/>
    </location>
</feature>
<dbReference type="EMBL" id="CP042189">
    <property type="protein sequence ID" value="QDS70783.1"/>
    <property type="molecule type" value="Genomic_DNA"/>
</dbReference>
<dbReference type="PANTHER" id="PTHR36142:SF2">
    <property type="entry name" value="METALLO-HYDROLASE_OXIDOREDUCTASE SUPERFAMILY PROTEIN"/>
    <property type="match status" value="1"/>
</dbReference>
<dbReference type="InterPro" id="IPR036866">
    <property type="entry name" value="RibonucZ/Hydroxyglut_hydro"/>
</dbReference>
<dbReference type="PANTHER" id="PTHR36142">
    <property type="entry name" value="METALLO-HYDROLASE/OXIDOREDUCTASE SUPERFAMILY PROTEIN"/>
    <property type="match status" value="1"/>
</dbReference>
<evidence type="ECO:0000256" key="2">
    <source>
        <dbReference type="SAM" id="Phobius"/>
    </source>
</evidence>
<keyword evidence="2" id="KW-0472">Membrane</keyword>
<evidence type="ECO:0000256" key="1">
    <source>
        <dbReference type="SAM" id="MobiDB-lite"/>
    </source>
</evidence>
<reference evidence="3 4" key="1">
    <citation type="submission" date="2019-07" db="EMBL/GenBank/DDBJ databases">
        <title>Finished genome of Venturia effusa.</title>
        <authorList>
            <person name="Young C.A."/>
            <person name="Cox M.P."/>
            <person name="Ganley A.R.D."/>
            <person name="David W.J."/>
        </authorList>
    </citation>
    <scope>NUCLEOTIDE SEQUENCE [LARGE SCALE GENOMIC DNA]</scope>
    <source>
        <strain evidence="4">albino</strain>
    </source>
</reference>
<organism evidence="3 4">
    <name type="scientific">Venturia effusa</name>
    <dbReference type="NCBI Taxonomy" id="50376"/>
    <lineage>
        <taxon>Eukaryota</taxon>
        <taxon>Fungi</taxon>
        <taxon>Dikarya</taxon>
        <taxon>Ascomycota</taxon>
        <taxon>Pezizomycotina</taxon>
        <taxon>Dothideomycetes</taxon>
        <taxon>Pleosporomycetidae</taxon>
        <taxon>Venturiales</taxon>
        <taxon>Venturiaceae</taxon>
        <taxon>Venturia</taxon>
    </lineage>
</organism>
<sequence length="465" mass="50379">MSRPPSPSQQLQDSLQQSLRTALSTNRPLLHHLNADSSWLVQIPRPLDGFAAHGANGMNGANGSNETRRRARKYYNILIDPWLSGPQSDVAAWFSTQWHATEPSVGSIGAVEELIGGIERTVDGEDGSNEDVGMEDGEKERSSIDAVVICHEFTDHCHKDTLLEVDESVPVFGTKKAADLIRSWNHFSTIITIPAFTSSDPDWRNYSHPPLPSWLSISRLQSESDAFYYHSGILISFSSTVPALAQPAAESIIYTPHGLPPAALSPLSLASPPIKCLCLIHGLHDVSISWGQQLNLGAKNAVKAMEVLKANRAPPVAELERTEDSVSSLVDVDSPHISSVPSDYESQSVKTDTQASRMEHEAADKAMEDEKKAEAKAKELKDKAKAKASKAESRIKANSDNPVILANGLIVGILGTALGVGAYRKYAAGELSAKVVATWAGVVGLFAVGDFYASQYFFQKYPPKK</sequence>
<proteinExistence type="predicted"/>
<feature type="compositionally biased region" description="Polar residues" evidence="1">
    <location>
        <begin position="336"/>
        <end position="356"/>
    </location>
</feature>
<feature type="region of interest" description="Disordered" evidence="1">
    <location>
        <begin position="327"/>
        <end position="371"/>
    </location>
</feature>
<protein>
    <submittedName>
        <fullName evidence="3">Uncharacterized protein</fullName>
    </submittedName>
</protein>
<keyword evidence="2" id="KW-1133">Transmembrane helix</keyword>
<evidence type="ECO:0000313" key="4">
    <source>
        <dbReference type="Proteomes" id="UP000316270"/>
    </source>
</evidence>
<dbReference type="STRING" id="50376.A0A517L564"/>
<feature type="compositionally biased region" description="Basic and acidic residues" evidence="1">
    <location>
        <begin position="357"/>
        <end position="371"/>
    </location>
</feature>
<dbReference type="Proteomes" id="UP000316270">
    <property type="component" value="Chromosome 5"/>
</dbReference>
<evidence type="ECO:0000313" key="3">
    <source>
        <dbReference type="EMBL" id="QDS70783.1"/>
    </source>
</evidence>
<dbReference type="AlphaFoldDB" id="A0A517L564"/>
<keyword evidence="4" id="KW-1185">Reference proteome</keyword>
<name>A0A517L564_9PEZI</name>
<dbReference type="OrthoDB" id="9971601at2759"/>
<accession>A0A517L564</accession>
<keyword evidence="2" id="KW-0812">Transmembrane</keyword>